<proteinExistence type="predicted"/>
<name>A0A410RM59_CORCK</name>
<evidence type="ECO:0000313" key="3">
    <source>
        <dbReference type="Proteomes" id="UP000288758"/>
    </source>
</evidence>
<protein>
    <recommendedName>
        <fullName evidence="1">Transcription factor zinc-finger domain-containing protein</fullName>
    </recommendedName>
</protein>
<organism evidence="2 3">
    <name type="scientific">Corallococcus coralloides</name>
    <name type="common">Myxococcus coralloides</name>
    <dbReference type="NCBI Taxonomy" id="184914"/>
    <lineage>
        <taxon>Bacteria</taxon>
        <taxon>Pseudomonadati</taxon>
        <taxon>Myxococcota</taxon>
        <taxon>Myxococcia</taxon>
        <taxon>Myxococcales</taxon>
        <taxon>Cystobacterineae</taxon>
        <taxon>Myxococcaceae</taxon>
        <taxon>Corallococcus</taxon>
    </lineage>
</organism>
<reference evidence="2 3" key="1">
    <citation type="submission" date="2018-12" db="EMBL/GenBank/DDBJ databases">
        <title>Complete Genome Sequence of the Corallopyronin A producing Myxobacterium Corallococcus coralloides B035.</title>
        <authorList>
            <person name="Bouhired S.M."/>
            <person name="Rupp O."/>
            <person name="Blom J."/>
            <person name="Schaeberle T.F."/>
            <person name="Kehraus S."/>
            <person name="Schiefer A."/>
            <person name="Pfarr K."/>
            <person name="Goesmann A."/>
            <person name="Hoerauf A."/>
            <person name="Koenig G.M."/>
        </authorList>
    </citation>
    <scope>NUCLEOTIDE SEQUENCE [LARGE SCALE GENOMIC DNA]</scope>
    <source>
        <strain evidence="2 3">B035</strain>
    </source>
</reference>
<dbReference type="EMBL" id="CP034669">
    <property type="protein sequence ID" value="QAT82941.1"/>
    <property type="molecule type" value="Genomic_DNA"/>
</dbReference>
<dbReference type="Proteomes" id="UP000288758">
    <property type="component" value="Chromosome"/>
</dbReference>
<dbReference type="Pfam" id="PF13453">
    <property type="entry name" value="Zn_ribbon_TFIIB"/>
    <property type="match status" value="1"/>
</dbReference>
<dbReference type="RefSeq" id="WP_128795180.1">
    <property type="nucleotide sequence ID" value="NZ_CP034669.1"/>
</dbReference>
<evidence type="ECO:0000259" key="1">
    <source>
        <dbReference type="Pfam" id="PF13453"/>
    </source>
</evidence>
<evidence type="ECO:0000313" key="2">
    <source>
        <dbReference type="EMBL" id="QAT82941.1"/>
    </source>
</evidence>
<feature type="domain" description="Transcription factor zinc-finger" evidence="1">
    <location>
        <begin position="51"/>
        <end position="90"/>
    </location>
</feature>
<gene>
    <name evidence="2" type="ORF">EJ065_1337</name>
</gene>
<accession>A0A410RM59</accession>
<dbReference type="InterPro" id="IPR027392">
    <property type="entry name" value="TF_Znf"/>
</dbReference>
<dbReference type="AlphaFoldDB" id="A0A410RM59"/>
<sequence length="114" mass="12905">MSDLSPDKPSHNEDDYFAREEIEAKRKLALEQSKEMAAQQRESLKQLHHMKCPKCGMDLQTLKQGNVELDSCFNCHGVWLDAGELEQVLKQHGHEGSGKVMSAVLNLFKRTPTP</sequence>